<dbReference type="PANTHER" id="PTHR30346:SF0">
    <property type="entry name" value="HCA OPERON TRANSCRIPTIONAL ACTIVATOR HCAR"/>
    <property type="match status" value="1"/>
</dbReference>
<evidence type="ECO:0000256" key="5">
    <source>
        <dbReference type="ARBA" id="ARBA00023163"/>
    </source>
</evidence>
<dbReference type="Proteomes" id="UP000324797">
    <property type="component" value="Unassembled WGS sequence"/>
</dbReference>
<keyword evidence="8" id="KW-1185">Reference proteome</keyword>
<dbReference type="PRINTS" id="PR00039">
    <property type="entry name" value="HTHLYSR"/>
</dbReference>
<evidence type="ECO:0000256" key="3">
    <source>
        <dbReference type="ARBA" id="ARBA00023015"/>
    </source>
</evidence>
<dbReference type="PROSITE" id="PS50931">
    <property type="entry name" value="HTH_LYSR"/>
    <property type="match status" value="1"/>
</dbReference>
<protein>
    <submittedName>
        <fullName evidence="7">LysR family transcriptional regulator</fullName>
    </submittedName>
</protein>
<dbReference type="InterPro" id="IPR005119">
    <property type="entry name" value="LysR_subst-bd"/>
</dbReference>
<dbReference type="InterPro" id="IPR036390">
    <property type="entry name" value="WH_DNA-bd_sf"/>
</dbReference>
<evidence type="ECO:0000313" key="7">
    <source>
        <dbReference type="EMBL" id="TYO63339.1"/>
    </source>
</evidence>
<keyword evidence="3" id="KW-0805">Transcription regulation</keyword>
<dbReference type="InterPro" id="IPR000847">
    <property type="entry name" value="LysR_HTH_N"/>
</dbReference>
<keyword evidence="5" id="KW-0804">Transcription</keyword>
<dbReference type="RefSeq" id="WP_148742753.1">
    <property type="nucleotide sequence ID" value="NZ_VSTH01000101.1"/>
</dbReference>
<dbReference type="Pfam" id="PF00126">
    <property type="entry name" value="HTH_1"/>
    <property type="match status" value="1"/>
</dbReference>
<dbReference type="Gene3D" id="1.10.10.10">
    <property type="entry name" value="Winged helix-like DNA-binding domain superfamily/Winged helix DNA-binding domain"/>
    <property type="match status" value="1"/>
</dbReference>
<name>A0A5S4YSP8_9BRAD</name>
<dbReference type="GO" id="GO:0003700">
    <property type="term" value="F:DNA-binding transcription factor activity"/>
    <property type="evidence" value="ECO:0007669"/>
    <property type="project" value="InterPro"/>
</dbReference>
<reference evidence="7 8" key="1">
    <citation type="submission" date="2019-08" db="EMBL/GenBank/DDBJ databases">
        <title>Bradyrhizobium hipponensis sp. nov., a rhizobium isolated from a Lupinus angustifolius root nodule in Tunisia.</title>
        <authorList>
            <person name="Off K."/>
            <person name="Rejili M."/>
            <person name="Mars M."/>
            <person name="Brachmann A."/>
            <person name="Marin M."/>
        </authorList>
    </citation>
    <scope>NUCLEOTIDE SEQUENCE [LARGE SCALE GENOMIC DNA]</scope>
    <source>
        <strain evidence="8">aSej3</strain>
    </source>
</reference>
<proteinExistence type="inferred from homology"/>
<comment type="similarity">
    <text evidence="2">Belongs to the LysR transcriptional regulatory family.</text>
</comment>
<evidence type="ECO:0000256" key="2">
    <source>
        <dbReference type="ARBA" id="ARBA00009437"/>
    </source>
</evidence>
<dbReference type="GO" id="GO:0003677">
    <property type="term" value="F:DNA binding"/>
    <property type="evidence" value="ECO:0007669"/>
    <property type="project" value="UniProtKB-KW"/>
</dbReference>
<accession>A0A5S4YSP8</accession>
<dbReference type="Gene3D" id="3.40.190.10">
    <property type="entry name" value="Periplasmic binding protein-like II"/>
    <property type="match status" value="2"/>
</dbReference>
<dbReference type="EMBL" id="VSTH01000101">
    <property type="protein sequence ID" value="TYO63339.1"/>
    <property type="molecule type" value="Genomic_DNA"/>
</dbReference>
<comment type="function">
    <text evidence="1">NodD regulates the expression of the nodABCFE genes which encode other nodulation proteins. NodD is also a negative regulator of its own expression. Binds flavonoids as inducers.</text>
</comment>
<evidence type="ECO:0000259" key="6">
    <source>
        <dbReference type="PROSITE" id="PS50931"/>
    </source>
</evidence>
<organism evidence="7 8">
    <name type="scientific">Bradyrhizobium hipponense</name>
    <dbReference type="NCBI Taxonomy" id="2605638"/>
    <lineage>
        <taxon>Bacteria</taxon>
        <taxon>Pseudomonadati</taxon>
        <taxon>Pseudomonadota</taxon>
        <taxon>Alphaproteobacteria</taxon>
        <taxon>Hyphomicrobiales</taxon>
        <taxon>Nitrobacteraceae</taxon>
        <taxon>Bradyrhizobium</taxon>
    </lineage>
</organism>
<evidence type="ECO:0000256" key="1">
    <source>
        <dbReference type="ARBA" id="ARBA00003502"/>
    </source>
</evidence>
<evidence type="ECO:0000313" key="8">
    <source>
        <dbReference type="Proteomes" id="UP000324797"/>
    </source>
</evidence>
<dbReference type="Pfam" id="PF03466">
    <property type="entry name" value="LysR_substrate"/>
    <property type="match status" value="1"/>
</dbReference>
<dbReference type="AlphaFoldDB" id="A0A5S4YSP8"/>
<sequence>MHNFFRSRPSLQARKALELKHLRSAVAAADCGSFRSAAELLNSQQSSISRRIGEIEHHLGIALFERYSGGVRPTRAGCNVLRLARTILEEFDALIATARSADNSESGQLSVGFCPSLSPGSLQRSLLEFKQAVPQIELVTVERSRTRLAAALRNGGLDVVIVTGKLPLLDNKAISLWSERVLVALPHDHPLAPRDTIYWTDLRGETVLLSHDDPGNDLEELLISKIVSPENRPKIERHDVSRGMIKGLISMNTGISLLLESDTGINYADLVYRELRDDAGPSRFEFLAYWRADNENPVLTAFLKLLSKRYPSPPLGR</sequence>
<dbReference type="GO" id="GO:0032993">
    <property type="term" value="C:protein-DNA complex"/>
    <property type="evidence" value="ECO:0007669"/>
    <property type="project" value="TreeGrafter"/>
</dbReference>
<feature type="domain" description="HTH lysR-type" evidence="6">
    <location>
        <begin position="17"/>
        <end position="74"/>
    </location>
</feature>
<comment type="caution">
    <text evidence="7">The sequence shown here is derived from an EMBL/GenBank/DDBJ whole genome shotgun (WGS) entry which is preliminary data.</text>
</comment>
<dbReference type="SUPFAM" id="SSF46785">
    <property type="entry name" value="Winged helix' DNA-binding domain"/>
    <property type="match status" value="1"/>
</dbReference>
<dbReference type="InterPro" id="IPR036388">
    <property type="entry name" value="WH-like_DNA-bd_sf"/>
</dbReference>
<dbReference type="PANTHER" id="PTHR30346">
    <property type="entry name" value="TRANSCRIPTIONAL DUAL REGULATOR HCAR-RELATED"/>
    <property type="match status" value="1"/>
</dbReference>
<dbReference type="CDD" id="cd08414">
    <property type="entry name" value="PBP2_LTTR_aromatics_like"/>
    <property type="match status" value="1"/>
</dbReference>
<dbReference type="SUPFAM" id="SSF53850">
    <property type="entry name" value="Periplasmic binding protein-like II"/>
    <property type="match status" value="1"/>
</dbReference>
<keyword evidence="4" id="KW-0238">DNA-binding</keyword>
<gene>
    <name evidence="7" type="ORF">FXV83_27675</name>
</gene>
<evidence type="ECO:0000256" key="4">
    <source>
        <dbReference type="ARBA" id="ARBA00023125"/>
    </source>
</evidence>